<evidence type="ECO:0000256" key="3">
    <source>
        <dbReference type="ARBA" id="ARBA00023027"/>
    </source>
</evidence>
<keyword evidence="3" id="KW-0520">NAD</keyword>
<dbReference type="RefSeq" id="WP_103357759.1">
    <property type="nucleotide sequence ID" value="NZ_CP113107.1"/>
</dbReference>
<keyword evidence="2 4" id="KW-0560">Oxidoreductase</keyword>
<dbReference type="OrthoDB" id="9805416at2"/>
<dbReference type="InterPro" id="IPR006139">
    <property type="entry name" value="D-isomer_2_OHA_DH_cat_dom"/>
</dbReference>
<sequence length="317" mass="34778">MKILVAGEIPESGMTFLQKHFDYVDVFEGEKLITKETLIEMIKDKDALISLLSTNVDKDVIDAAPNLKIIANYGAGFNNIDTYYARSKGIDVTNTPNASTNATADLTFAILLAAARRVVEGDELCRTVGFNGWAPLFFRGREVSGKTIGIIGLGEIGSAVARRAKGFDMDILYCGPSRHEDKEQALGAKYVSQEELLKTADFVAINCSYNPSMKHMIDAEEIAMMKPTAYLINASRGPIVHEAALADALENKVIEGAALDVFEFEPEINDKLKSLKNVVITPHIGNATFEARDMMAEIVTTNVYKKLNNESPDYIVN</sequence>
<gene>
    <name evidence="7" type="ORF">CD122_04235</name>
</gene>
<proteinExistence type="inferred from homology"/>
<comment type="similarity">
    <text evidence="1 4">Belongs to the D-isomer specific 2-hydroxyacid dehydrogenase family.</text>
</comment>
<dbReference type="FunFam" id="3.40.50.720:FF:000462">
    <property type="entry name" value="Glyoxylate reductase (NADP+)"/>
    <property type="match status" value="1"/>
</dbReference>
<evidence type="ECO:0000256" key="4">
    <source>
        <dbReference type="RuleBase" id="RU003719"/>
    </source>
</evidence>
<comment type="caution">
    <text evidence="7">The sequence shown here is derived from an EMBL/GenBank/DDBJ whole genome shotgun (WGS) entry which is preliminary data.</text>
</comment>
<dbReference type="Pfam" id="PF02826">
    <property type="entry name" value="2-Hacid_dh_C"/>
    <property type="match status" value="1"/>
</dbReference>
<dbReference type="SUPFAM" id="SSF51735">
    <property type="entry name" value="NAD(P)-binding Rossmann-fold domains"/>
    <property type="match status" value="1"/>
</dbReference>
<dbReference type="GO" id="GO:0051287">
    <property type="term" value="F:NAD binding"/>
    <property type="evidence" value="ECO:0007669"/>
    <property type="project" value="InterPro"/>
</dbReference>
<dbReference type="AlphaFoldDB" id="A0A2K3YTL0"/>
<evidence type="ECO:0000256" key="2">
    <source>
        <dbReference type="ARBA" id="ARBA00023002"/>
    </source>
</evidence>
<keyword evidence="8" id="KW-1185">Reference proteome</keyword>
<evidence type="ECO:0000313" key="7">
    <source>
        <dbReference type="EMBL" id="PNZ28558.1"/>
    </source>
</evidence>
<dbReference type="InterPro" id="IPR006140">
    <property type="entry name" value="D-isomer_DH_NAD-bd"/>
</dbReference>
<dbReference type="GO" id="GO:0016616">
    <property type="term" value="F:oxidoreductase activity, acting on the CH-OH group of donors, NAD or NADP as acceptor"/>
    <property type="evidence" value="ECO:0007669"/>
    <property type="project" value="InterPro"/>
</dbReference>
<name>A0A2K3YTL0_9STAP</name>
<dbReference type="Proteomes" id="UP000242752">
    <property type="component" value="Unassembled WGS sequence"/>
</dbReference>
<evidence type="ECO:0000313" key="8">
    <source>
        <dbReference type="Proteomes" id="UP000242752"/>
    </source>
</evidence>
<accession>A0A2K3YTL0</accession>
<feature type="domain" description="D-isomer specific 2-hydroxyacid dehydrogenase NAD-binding" evidence="6">
    <location>
        <begin position="108"/>
        <end position="285"/>
    </location>
</feature>
<evidence type="ECO:0000256" key="1">
    <source>
        <dbReference type="ARBA" id="ARBA00005854"/>
    </source>
</evidence>
<dbReference type="PANTHER" id="PTHR42789:SF1">
    <property type="entry name" value="D-ISOMER SPECIFIC 2-HYDROXYACID DEHYDROGENASE FAMILY PROTEIN (AFU_ORTHOLOGUE AFUA_6G10090)"/>
    <property type="match status" value="1"/>
</dbReference>
<organism evidence="7 8">
    <name type="scientific">Staphylococcus rostri</name>
    <dbReference type="NCBI Taxonomy" id="522262"/>
    <lineage>
        <taxon>Bacteria</taxon>
        <taxon>Bacillati</taxon>
        <taxon>Bacillota</taxon>
        <taxon>Bacilli</taxon>
        <taxon>Bacillales</taxon>
        <taxon>Staphylococcaceae</taxon>
        <taxon>Staphylococcus</taxon>
    </lineage>
</organism>
<dbReference type="Gene3D" id="3.40.50.720">
    <property type="entry name" value="NAD(P)-binding Rossmann-like Domain"/>
    <property type="match status" value="2"/>
</dbReference>
<dbReference type="SUPFAM" id="SSF52283">
    <property type="entry name" value="Formate/glycerate dehydrogenase catalytic domain-like"/>
    <property type="match status" value="1"/>
</dbReference>
<protein>
    <submittedName>
        <fullName evidence="7">Hydroxyacid dehydrogenase</fullName>
    </submittedName>
</protein>
<dbReference type="Pfam" id="PF00389">
    <property type="entry name" value="2-Hacid_dh"/>
    <property type="match status" value="1"/>
</dbReference>
<dbReference type="InterPro" id="IPR036291">
    <property type="entry name" value="NAD(P)-bd_dom_sf"/>
</dbReference>
<evidence type="ECO:0000259" key="6">
    <source>
        <dbReference type="Pfam" id="PF02826"/>
    </source>
</evidence>
<dbReference type="PANTHER" id="PTHR42789">
    <property type="entry name" value="D-ISOMER SPECIFIC 2-HYDROXYACID DEHYDROGENASE FAMILY PROTEIN (AFU_ORTHOLOGUE AFUA_6G10090)"/>
    <property type="match status" value="1"/>
</dbReference>
<dbReference type="InterPro" id="IPR050857">
    <property type="entry name" value="D-2-hydroxyacid_DH"/>
</dbReference>
<reference evidence="7 8" key="1">
    <citation type="submission" date="2017-08" db="EMBL/GenBank/DDBJ databases">
        <title>Draft genome sequences of 64 type strains of genus Staph aureus.</title>
        <authorList>
            <person name="Cole K."/>
            <person name="Golubchik T."/>
            <person name="Russell J."/>
            <person name="Foster D."/>
            <person name="Llewelyn M."/>
            <person name="Wilson D."/>
            <person name="Crook D."/>
            <person name="Paul J."/>
        </authorList>
    </citation>
    <scope>NUCLEOTIDE SEQUENCE [LARGE SCALE GENOMIC DNA]</scope>
    <source>
        <strain evidence="7 8">DSM 21968</strain>
    </source>
</reference>
<feature type="domain" description="D-isomer specific 2-hydroxyacid dehydrogenase catalytic" evidence="5">
    <location>
        <begin position="3"/>
        <end position="317"/>
    </location>
</feature>
<dbReference type="EMBL" id="PPRF01000021">
    <property type="protein sequence ID" value="PNZ28558.1"/>
    <property type="molecule type" value="Genomic_DNA"/>
</dbReference>
<evidence type="ECO:0000259" key="5">
    <source>
        <dbReference type="Pfam" id="PF00389"/>
    </source>
</evidence>